<dbReference type="Proteomes" id="UP001234297">
    <property type="component" value="Chromosome 6"/>
</dbReference>
<organism evidence="1 2">
    <name type="scientific">Persea americana</name>
    <name type="common">Avocado</name>
    <dbReference type="NCBI Taxonomy" id="3435"/>
    <lineage>
        <taxon>Eukaryota</taxon>
        <taxon>Viridiplantae</taxon>
        <taxon>Streptophyta</taxon>
        <taxon>Embryophyta</taxon>
        <taxon>Tracheophyta</taxon>
        <taxon>Spermatophyta</taxon>
        <taxon>Magnoliopsida</taxon>
        <taxon>Magnoliidae</taxon>
        <taxon>Laurales</taxon>
        <taxon>Lauraceae</taxon>
        <taxon>Persea</taxon>
    </lineage>
</organism>
<gene>
    <name evidence="1" type="ORF">MRB53_021805</name>
</gene>
<evidence type="ECO:0000313" key="1">
    <source>
        <dbReference type="EMBL" id="KAJ8628498.1"/>
    </source>
</evidence>
<dbReference type="EMBL" id="CM056814">
    <property type="protein sequence ID" value="KAJ8628498.1"/>
    <property type="molecule type" value="Genomic_DNA"/>
</dbReference>
<evidence type="ECO:0000313" key="2">
    <source>
        <dbReference type="Proteomes" id="UP001234297"/>
    </source>
</evidence>
<sequence length="534" mass="60114">MVGNKIEEQALKVSSEEKSGTRGRGVFQGRGRGRGRQQFNRAIVECYNCHKLGHFQYECPSWEKNVNYAEHDGDQELLLMSYVEMHNSKREEVWFLDSGCSNHMSGDKRWFLELDETFRHVVKLGNNTKMDVMGRGNIRLHAHGATQIYHPVKGLIMQTIMSANRMFALLASVPTHALGLACFQMTSEDTTHLWHRRFGHLSLKGLRTLAYKKLVTGLPPLNASSKLCTDCVIGKQHQDSIPKKKEEKWNWGKSVKEIRCDTLEWGDEEDGEETEEEDNEEEEQVEQPAEGGISGSGSGLSSSSEAAAENVASTPLNTPSHAQGRIRREPAWTGEYVIGEGNDEKMFEEFKGSMKREFDMSDIGRMKYFLGVEIVQSSDGIFISQKNLYSFQANPTVQIRPSEPISTVRSRSRDEGRRDHELRWARSPPGPGGRKPQSRRRRCPDKDRGNSSKPGRYVTEKGIVSVGKNVTRRTVGDEVGAEGNFVFIKDAVYKKPDISLLPFPTHFIPSAEDTSELEPLVADLGEIDPFMTAD</sequence>
<reference evidence="1 2" key="1">
    <citation type="journal article" date="2022" name="Hortic Res">
        <title>A haplotype resolved chromosomal level avocado genome allows analysis of novel avocado genes.</title>
        <authorList>
            <person name="Nath O."/>
            <person name="Fletcher S.J."/>
            <person name="Hayward A."/>
            <person name="Shaw L.M."/>
            <person name="Masouleh A.K."/>
            <person name="Furtado A."/>
            <person name="Henry R.J."/>
            <person name="Mitter N."/>
        </authorList>
    </citation>
    <scope>NUCLEOTIDE SEQUENCE [LARGE SCALE GENOMIC DNA]</scope>
    <source>
        <strain evidence="2">cv. Hass</strain>
    </source>
</reference>
<name>A0ACC2L629_PERAE</name>
<comment type="caution">
    <text evidence="1">The sequence shown here is derived from an EMBL/GenBank/DDBJ whole genome shotgun (WGS) entry which is preliminary data.</text>
</comment>
<proteinExistence type="predicted"/>
<accession>A0ACC2L629</accession>
<protein>
    <submittedName>
        <fullName evidence="1">Uncharacterized protein</fullName>
    </submittedName>
</protein>
<keyword evidence="2" id="KW-1185">Reference proteome</keyword>